<reference evidence="9 10" key="1">
    <citation type="journal article" date="2012" name="Science">
        <title>Ecological populations of bacteria act as socially cohesive units of antibiotic production and resistance.</title>
        <authorList>
            <person name="Cordero O.X."/>
            <person name="Wildschutte H."/>
            <person name="Kirkup B."/>
            <person name="Proehl S."/>
            <person name="Ngo L."/>
            <person name="Hussain F."/>
            <person name="Le Roux F."/>
            <person name="Mincer T."/>
            <person name="Polz M.F."/>
        </authorList>
    </citation>
    <scope>NUCLEOTIDE SEQUENCE [LARGE SCALE GENOMIC DNA]</scope>
    <source>
        <strain evidence="9 10">FF-454</strain>
    </source>
</reference>
<evidence type="ECO:0000256" key="5">
    <source>
        <dbReference type="ARBA" id="ARBA00022729"/>
    </source>
</evidence>
<evidence type="ECO:0000256" key="3">
    <source>
        <dbReference type="ARBA" id="ARBA00010033"/>
    </source>
</evidence>
<name>A0A1E5C1L0_9GAMM</name>
<evidence type="ECO:0000256" key="1">
    <source>
        <dbReference type="ARBA" id="ARBA00004418"/>
    </source>
</evidence>
<evidence type="ECO:0000256" key="4">
    <source>
        <dbReference type="ARBA" id="ARBA00013964"/>
    </source>
</evidence>
<evidence type="ECO:0000256" key="6">
    <source>
        <dbReference type="ARBA" id="ARBA00022764"/>
    </source>
</evidence>
<comment type="similarity">
    <text evidence="3">Belongs to the AlgF family.</text>
</comment>
<evidence type="ECO:0000313" key="10">
    <source>
        <dbReference type="Proteomes" id="UP000095039"/>
    </source>
</evidence>
<keyword evidence="6" id="KW-0574">Periplasm</keyword>
<comment type="pathway">
    <text evidence="2">Glycan biosynthesis; alginate biosynthesis.</text>
</comment>
<accession>A0A1E5C1L0</accession>
<feature type="signal peptide" evidence="8">
    <location>
        <begin position="1"/>
        <end position="22"/>
    </location>
</feature>
<dbReference type="EMBL" id="AJWN02000085">
    <property type="protein sequence ID" value="OEE59387.1"/>
    <property type="molecule type" value="Genomic_DNA"/>
</dbReference>
<evidence type="ECO:0000256" key="8">
    <source>
        <dbReference type="SAM" id="SignalP"/>
    </source>
</evidence>
<evidence type="ECO:0000256" key="2">
    <source>
        <dbReference type="ARBA" id="ARBA00005182"/>
    </source>
</evidence>
<keyword evidence="10" id="KW-1185">Reference proteome</keyword>
<dbReference type="Proteomes" id="UP000095039">
    <property type="component" value="Unassembled WGS sequence"/>
</dbReference>
<gene>
    <name evidence="9" type="ORF">A1OK_14085</name>
</gene>
<dbReference type="GO" id="GO:0042121">
    <property type="term" value="P:alginic acid biosynthetic process"/>
    <property type="evidence" value="ECO:0007669"/>
    <property type="project" value="UniProtKB-UniPathway"/>
</dbReference>
<feature type="chain" id="PRO_5009172277" description="Alginate biosynthesis protein AlgF" evidence="8">
    <location>
        <begin position="23"/>
        <end position="206"/>
    </location>
</feature>
<dbReference type="RefSeq" id="WP_016961785.1">
    <property type="nucleotide sequence ID" value="NZ_AJWN02000085.1"/>
</dbReference>
<dbReference type="InterPro" id="IPR035422">
    <property type="entry name" value="AlgF"/>
</dbReference>
<dbReference type="Pfam" id="PF11182">
    <property type="entry name" value="AlgF"/>
    <property type="match status" value="1"/>
</dbReference>
<dbReference type="AlphaFoldDB" id="A0A1E5C1L0"/>
<protein>
    <recommendedName>
        <fullName evidence="4">Alginate biosynthesis protein AlgF</fullName>
    </recommendedName>
</protein>
<comment type="subcellular location">
    <subcellularLocation>
        <location evidence="1">Periplasm</location>
    </subcellularLocation>
</comment>
<evidence type="ECO:0000313" key="9">
    <source>
        <dbReference type="EMBL" id="OEE59387.1"/>
    </source>
</evidence>
<dbReference type="GO" id="GO:0042597">
    <property type="term" value="C:periplasmic space"/>
    <property type="evidence" value="ECO:0007669"/>
    <property type="project" value="UniProtKB-SubCell"/>
</dbReference>
<sequence length="206" mass="22689">MKNFKAGLISLFVFVLAPYSNADDGALYDKKPSKDSSFVRLINVENHTRTVKADSQKIASATPGEVTKYAPIDKGTYTFEVGEFNVKVNVPEKSKLSFFVKDNKLNHIIQPRNNSKRAATISLFNLSDALVSLEAGKSRKAVLKDIELSSVKSRSVNPMKLSFHVSDNASTSLQTPSVTLKRGIDSDIVIYNGLMSKALVLTESEW</sequence>
<keyword evidence="5 8" id="KW-0732">Signal</keyword>
<organism evidence="9 10">
    <name type="scientific">Enterovibrio norvegicus FF-454</name>
    <dbReference type="NCBI Taxonomy" id="1185651"/>
    <lineage>
        <taxon>Bacteria</taxon>
        <taxon>Pseudomonadati</taxon>
        <taxon>Pseudomonadota</taxon>
        <taxon>Gammaproteobacteria</taxon>
        <taxon>Vibrionales</taxon>
        <taxon>Vibrionaceae</taxon>
        <taxon>Enterovibrio</taxon>
    </lineage>
</organism>
<comment type="caution">
    <text evidence="9">The sequence shown here is derived from an EMBL/GenBank/DDBJ whole genome shotgun (WGS) entry which is preliminary data.</text>
</comment>
<proteinExistence type="inferred from homology"/>
<dbReference type="UniPathway" id="UPA00286"/>
<keyword evidence="7" id="KW-0016">Alginate biosynthesis</keyword>
<evidence type="ECO:0000256" key="7">
    <source>
        <dbReference type="ARBA" id="ARBA00022841"/>
    </source>
</evidence>